<dbReference type="Gene3D" id="3.30.200.20">
    <property type="entry name" value="Phosphorylase Kinase, domain 1"/>
    <property type="match status" value="1"/>
</dbReference>
<dbReference type="InterPro" id="IPR043891">
    <property type="entry name" value="SPARK"/>
</dbReference>
<keyword evidence="14" id="KW-0675">Receptor</keyword>
<evidence type="ECO:0000256" key="2">
    <source>
        <dbReference type="ARBA" id="ARBA00004479"/>
    </source>
</evidence>
<dbReference type="AlphaFoldDB" id="A0AAD8MIM9"/>
<dbReference type="PANTHER" id="PTHR47989:SF58">
    <property type="entry name" value="PROTEIN KINASE DOMAIN-CONTAINING PROTEIN"/>
    <property type="match status" value="1"/>
</dbReference>
<dbReference type="CDD" id="cd14066">
    <property type="entry name" value="STKc_IRAK"/>
    <property type="match status" value="1"/>
</dbReference>
<evidence type="ECO:0000256" key="19">
    <source>
        <dbReference type="SAM" id="Phobius"/>
    </source>
</evidence>
<sequence>MIHESLKIPFQQSCNLYDISCLSCKVENTHKDLGSRIKKVAIFTKFDVFLLKIKNMKTGFLIFSLLLYVSICVCITPVSASPSPSPSKNSSITCPIDFGYVPKVQWPSSDCNDFQKSHNNSQCCQTLLSLFGIGLSKYLKNTSLFQLPNLPTSVSCLSDFQSNLSSLSLPSTLALGCFDPFRPDLTDLSACGACVAAGLRVQADLIAIDGNSSHSTDCFYFAILYAAGVVNQLGPESKGSVSCIFGLKATDDSKGKSKSALVFGLTGGLVAILVMSLLVGLYFWFERKRRRDIGKTSRWGGSGEMESRSRMRPNTGSIWYKFHELEMATDNFSEKNFIGRGGFGLVYKGTLYDGSVVAVKKIIESDFQGNAEFCNEVEIISNLKHRNLVPLRGCCITGDDKEKNEDIEMGDEDRYLVYDYMPNGNLDDHLFPVSTSSGILKPPLTWPQRKSIILDVAKGLVYLHYGVKPAIFHRDIKATNILLDEHMRARVADFGLAKQSREGQSHLTTRVAGTHGYLAPEYALYGQLTEKSDVYSFGVVVLEIMCGRKALDLSASGSPRAFLITDWAWSLVKAGKLEQALDTSLLGDGDSDSLNPKGIMERFILVGILCAHVMVALRPTISDALKMLEGDIEVPTIPDRPMSLAHPSAYKDANNFSMSPALSGLQLLSGDMLR</sequence>
<accession>A0AAD8MIM9</accession>
<evidence type="ECO:0000313" key="21">
    <source>
        <dbReference type="EMBL" id="KAK1374282.1"/>
    </source>
</evidence>
<gene>
    <name evidence="21" type="ORF">POM88_030475</name>
</gene>
<dbReference type="Proteomes" id="UP001237642">
    <property type="component" value="Unassembled WGS sequence"/>
</dbReference>
<keyword evidence="5" id="KW-0723">Serine/threonine-protein kinase</keyword>
<keyword evidence="22" id="KW-1185">Reference proteome</keyword>
<dbReference type="GO" id="GO:0005886">
    <property type="term" value="C:plasma membrane"/>
    <property type="evidence" value="ECO:0007669"/>
    <property type="project" value="UniProtKB-SubCell"/>
</dbReference>
<comment type="subcellular location">
    <subcellularLocation>
        <location evidence="1">Cell membrane</location>
        <topology evidence="1">Single-pass membrane protein</topology>
    </subcellularLocation>
    <subcellularLocation>
        <location evidence="2">Membrane</location>
        <topology evidence="2">Single-pass type I membrane protein</topology>
    </subcellularLocation>
</comment>
<comment type="catalytic activity">
    <reaction evidence="17">
        <text>L-seryl-[protein] + ATP = O-phospho-L-seryl-[protein] + ADP + H(+)</text>
        <dbReference type="Rhea" id="RHEA:17989"/>
        <dbReference type="Rhea" id="RHEA-COMP:9863"/>
        <dbReference type="Rhea" id="RHEA-COMP:11604"/>
        <dbReference type="ChEBI" id="CHEBI:15378"/>
        <dbReference type="ChEBI" id="CHEBI:29999"/>
        <dbReference type="ChEBI" id="CHEBI:30616"/>
        <dbReference type="ChEBI" id="CHEBI:83421"/>
        <dbReference type="ChEBI" id="CHEBI:456216"/>
        <dbReference type="EC" id="2.7.11.1"/>
    </reaction>
</comment>
<feature type="transmembrane region" description="Helical" evidence="19">
    <location>
        <begin position="60"/>
        <end position="80"/>
    </location>
</feature>
<evidence type="ECO:0000256" key="9">
    <source>
        <dbReference type="ARBA" id="ARBA00022741"/>
    </source>
</evidence>
<dbReference type="GO" id="GO:0005524">
    <property type="term" value="F:ATP binding"/>
    <property type="evidence" value="ECO:0007669"/>
    <property type="project" value="UniProtKB-UniRule"/>
</dbReference>
<keyword evidence="9 18" id="KW-0547">Nucleotide-binding</keyword>
<dbReference type="SUPFAM" id="SSF56112">
    <property type="entry name" value="Protein kinase-like (PK-like)"/>
    <property type="match status" value="1"/>
</dbReference>
<evidence type="ECO:0000256" key="13">
    <source>
        <dbReference type="ARBA" id="ARBA00023136"/>
    </source>
</evidence>
<dbReference type="FunFam" id="1.10.510.10:FF:000287">
    <property type="entry name" value="probable LRR receptor-like serine/threonine-protein kinase RKF3"/>
    <property type="match status" value="1"/>
</dbReference>
<dbReference type="PROSITE" id="PS00108">
    <property type="entry name" value="PROTEIN_KINASE_ST"/>
    <property type="match status" value="1"/>
</dbReference>
<evidence type="ECO:0000256" key="6">
    <source>
        <dbReference type="ARBA" id="ARBA00022679"/>
    </source>
</evidence>
<feature type="transmembrane region" description="Helical" evidence="19">
    <location>
        <begin position="260"/>
        <end position="285"/>
    </location>
</feature>
<keyword evidence="6" id="KW-0808">Transferase</keyword>
<evidence type="ECO:0000256" key="18">
    <source>
        <dbReference type="PROSITE-ProRule" id="PRU10141"/>
    </source>
</evidence>
<feature type="domain" description="Protein kinase" evidence="20">
    <location>
        <begin position="332"/>
        <end position="637"/>
    </location>
</feature>
<evidence type="ECO:0000256" key="3">
    <source>
        <dbReference type="ARBA" id="ARBA00012513"/>
    </source>
</evidence>
<feature type="binding site" evidence="18">
    <location>
        <position position="361"/>
    </location>
    <ligand>
        <name>ATP</name>
        <dbReference type="ChEBI" id="CHEBI:30616"/>
    </ligand>
</feature>
<dbReference type="SMART" id="SM00220">
    <property type="entry name" value="S_TKc"/>
    <property type="match status" value="1"/>
</dbReference>
<name>A0AAD8MIM9_9APIA</name>
<reference evidence="21" key="2">
    <citation type="submission" date="2023-05" db="EMBL/GenBank/DDBJ databases">
        <authorList>
            <person name="Schelkunov M.I."/>
        </authorList>
    </citation>
    <scope>NUCLEOTIDE SEQUENCE</scope>
    <source>
        <strain evidence="21">Hsosn_3</strain>
        <tissue evidence="21">Leaf</tissue>
    </source>
</reference>
<keyword evidence="12 19" id="KW-1133">Transmembrane helix</keyword>
<keyword evidence="10 21" id="KW-0418">Kinase</keyword>
<protein>
    <recommendedName>
        <fullName evidence="3">non-specific serine/threonine protein kinase</fullName>
        <ecNumber evidence="3">2.7.11.1</ecNumber>
    </recommendedName>
</protein>
<evidence type="ECO:0000259" key="20">
    <source>
        <dbReference type="PROSITE" id="PS50011"/>
    </source>
</evidence>
<evidence type="ECO:0000256" key="10">
    <source>
        <dbReference type="ARBA" id="ARBA00022777"/>
    </source>
</evidence>
<keyword evidence="13 19" id="KW-0472">Membrane</keyword>
<dbReference type="Gene3D" id="1.10.510.10">
    <property type="entry name" value="Transferase(Phosphotransferase) domain 1"/>
    <property type="match status" value="1"/>
</dbReference>
<evidence type="ECO:0000256" key="4">
    <source>
        <dbReference type="ARBA" id="ARBA00022475"/>
    </source>
</evidence>
<evidence type="ECO:0000256" key="1">
    <source>
        <dbReference type="ARBA" id="ARBA00004162"/>
    </source>
</evidence>
<dbReference type="FunFam" id="3.30.200.20:FF:000542">
    <property type="entry name" value="Receptor-like serine/threonine-protein kinase At4g25390"/>
    <property type="match status" value="1"/>
</dbReference>
<keyword evidence="4" id="KW-1003">Cell membrane</keyword>
<dbReference type="PROSITE" id="PS00107">
    <property type="entry name" value="PROTEIN_KINASE_ATP"/>
    <property type="match status" value="1"/>
</dbReference>
<evidence type="ECO:0000256" key="15">
    <source>
        <dbReference type="ARBA" id="ARBA00023180"/>
    </source>
</evidence>
<dbReference type="InterPro" id="IPR000719">
    <property type="entry name" value="Prot_kinase_dom"/>
</dbReference>
<dbReference type="GO" id="GO:0004674">
    <property type="term" value="F:protein serine/threonine kinase activity"/>
    <property type="evidence" value="ECO:0007669"/>
    <property type="project" value="UniProtKB-KW"/>
</dbReference>
<dbReference type="Pfam" id="PF19160">
    <property type="entry name" value="SPARK"/>
    <property type="match status" value="1"/>
</dbReference>
<dbReference type="Pfam" id="PF00069">
    <property type="entry name" value="Pkinase"/>
    <property type="match status" value="1"/>
</dbReference>
<evidence type="ECO:0000256" key="7">
    <source>
        <dbReference type="ARBA" id="ARBA00022692"/>
    </source>
</evidence>
<dbReference type="PROSITE" id="PS50011">
    <property type="entry name" value="PROTEIN_KINASE_DOM"/>
    <property type="match status" value="1"/>
</dbReference>
<dbReference type="InterPro" id="IPR017441">
    <property type="entry name" value="Protein_kinase_ATP_BS"/>
</dbReference>
<evidence type="ECO:0000256" key="5">
    <source>
        <dbReference type="ARBA" id="ARBA00022527"/>
    </source>
</evidence>
<evidence type="ECO:0000256" key="16">
    <source>
        <dbReference type="ARBA" id="ARBA00047899"/>
    </source>
</evidence>
<keyword evidence="11 18" id="KW-0067">ATP-binding</keyword>
<keyword evidence="15" id="KW-0325">Glycoprotein</keyword>
<evidence type="ECO:0000256" key="17">
    <source>
        <dbReference type="ARBA" id="ARBA00048679"/>
    </source>
</evidence>
<dbReference type="InterPro" id="IPR008271">
    <property type="entry name" value="Ser/Thr_kinase_AS"/>
</dbReference>
<dbReference type="PANTHER" id="PTHR47989">
    <property type="entry name" value="OS01G0750732 PROTEIN"/>
    <property type="match status" value="1"/>
</dbReference>
<keyword evidence="8" id="KW-0732">Signal</keyword>
<keyword evidence="7 19" id="KW-0812">Transmembrane</keyword>
<evidence type="ECO:0000256" key="14">
    <source>
        <dbReference type="ARBA" id="ARBA00023170"/>
    </source>
</evidence>
<organism evidence="21 22">
    <name type="scientific">Heracleum sosnowskyi</name>
    <dbReference type="NCBI Taxonomy" id="360622"/>
    <lineage>
        <taxon>Eukaryota</taxon>
        <taxon>Viridiplantae</taxon>
        <taxon>Streptophyta</taxon>
        <taxon>Embryophyta</taxon>
        <taxon>Tracheophyta</taxon>
        <taxon>Spermatophyta</taxon>
        <taxon>Magnoliopsida</taxon>
        <taxon>eudicotyledons</taxon>
        <taxon>Gunneridae</taxon>
        <taxon>Pentapetalae</taxon>
        <taxon>asterids</taxon>
        <taxon>campanulids</taxon>
        <taxon>Apiales</taxon>
        <taxon>Apiaceae</taxon>
        <taxon>Apioideae</taxon>
        <taxon>apioid superclade</taxon>
        <taxon>Tordylieae</taxon>
        <taxon>Tordyliinae</taxon>
        <taxon>Heracleum</taxon>
    </lineage>
</organism>
<evidence type="ECO:0000256" key="11">
    <source>
        <dbReference type="ARBA" id="ARBA00022840"/>
    </source>
</evidence>
<evidence type="ECO:0000256" key="12">
    <source>
        <dbReference type="ARBA" id="ARBA00022989"/>
    </source>
</evidence>
<dbReference type="EMBL" id="JAUIZM010000007">
    <property type="protein sequence ID" value="KAK1374282.1"/>
    <property type="molecule type" value="Genomic_DNA"/>
</dbReference>
<evidence type="ECO:0000313" key="22">
    <source>
        <dbReference type="Proteomes" id="UP001237642"/>
    </source>
</evidence>
<evidence type="ECO:0000256" key="8">
    <source>
        <dbReference type="ARBA" id="ARBA00022729"/>
    </source>
</evidence>
<comment type="catalytic activity">
    <reaction evidence="16">
        <text>L-threonyl-[protein] + ATP = O-phospho-L-threonyl-[protein] + ADP + H(+)</text>
        <dbReference type="Rhea" id="RHEA:46608"/>
        <dbReference type="Rhea" id="RHEA-COMP:11060"/>
        <dbReference type="Rhea" id="RHEA-COMP:11605"/>
        <dbReference type="ChEBI" id="CHEBI:15378"/>
        <dbReference type="ChEBI" id="CHEBI:30013"/>
        <dbReference type="ChEBI" id="CHEBI:30616"/>
        <dbReference type="ChEBI" id="CHEBI:61977"/>
        <dbReference type="ChEBI" id="CHEBI:456216"/>
        <dbReference type="EC" id="2.7.11.1"/>
    </reaction>
</comment>
<reference evidence="21" key="1">
    <citation type="submission" date="2023-02" db="EMBL/GenBank/DDBJ databases">
        <title>Genome of toxic invasive species Heracleum sosnowskyi carries increased number of genes despite the absence of recent whole-genome duplications.</title>
        <authorList>
            <person name="Schelkunov M."/>
            <person name="Shtratnikova V."/>
            <person name="Makarenko M."/>
            <person name="Klepikova A."/>
            <person name="Omelchenko D."/>
            <person name="Novikova G."/>
            <person name="Obukhova E."/>
            <person name="Bogdanov V."/>
            <person name="Penin A."/>
            <person name="Logacheva M."/>
        </authorList>
    </citation>
    <scope>NUCLEOTIDE SEQUENCE</scope>
    <source>
        <strain evidence="21">Hsosn_3</strain>
        <tissue evidence="21">Leaf</tissue>
    </source>
</reference>
<comment type="caution">
    <text evidence="21">The sequence shown here is derived from an EMBL/GenBank/DDBJ whole genome shotgun (WGS) entry which is preliminary data.</text>
</comment>
<dbReference type="InterPro" id="IPR011009">
    <property type="entry name" value="Kinase-like_dom_sf"/>
</dbReference>
<dbReference type="EC" id="2.7.11.1" evidence="3"/>
<proteinExistence type="predicted"/>